<keyword evidence="10" id="KW-0966">Cell projection</keyword>
<proteinExistence type="inferred from homology"/>
<dbReference type="PANTHER" id="PTHR30033">
    <property type="entry name" value="FLAGELLAR HOOK-ASSOCIATED PROTEIN 1"/>
    <property type="match status" value="1"/>
</dbReference>
<evidence type="ECO:0000313" key="11">
    <source>
        <dbReference type="Proteomes" id="UP001589748"/>
    </source>
</evidence>
<keyword evidence="11" id="KW-1185">Reference proteome</keyword>
<keyword evidence="10" id="KW-0282">Flagellum</keyword>
<dbReference type="EMBL" id="JBHMDM010000012">
    <property type="protein sequence ID" value="MFB9378782.1"/>
    <property type="molecule type" value="Genomic_DNA"/>
</dbReference>
<dbReference type="RefSeq" id="WP_380134400.1">
    <property type="nucleotide sequence ID" value="NZ_JBHLUI010000001.1"/>
</dbReference>
<dbReference type="NCBIfam" id="TIGR02492">
    <property type="entry name" value="flgK_ends"/>
    <property type="match status" value="1"/>
</dbReference>
<dbReference type="SUPFAM" id="SSF64518">
    <property type="entry name" value="Phase 1 flagellin"/>
    <property type="match status" value="1"/>
</dbReference>
<evidence type="ECO:0000259" key="7">
    <source>
        <dbReference type="Pfam" id="PF00460"/>
    </source>
</evidence>
<dbReference type="InterPro" id="IPR001444">
    <property type="entry name" value="Flag_bb_rod_N"/>
</dbReference>
<dbReference type="PANTHER" id="PTHR30033:SF1">
    <property type="entry name" value="FLAGELLAR HOOK-ASSOCIATED PROTEIN 1"/>
    <property type="match status" value="1"/>
</dbReference>
<evidence type="ECO:0000313" key="10">
    <source>
        <dbReference type="EMBL" id="MFB9378782.1"/>
    </source>
</evidence>
<protein>
    <recommendedName>
        <fullName evidence="4">Flagellar hook-associated protein 1</fullName>
    </recommendedName>
</protein>
<feature type="domain" description="Flagellar basal body rod protein N-terminal" evidence="7">
    <location>
        <begin position="9"/>
        <end position="36"/>
    </location>
</feature>
<dbReference type="Pfam" id="PF22638">
    <property type="entry name" value="FlgK_D1"/>
    <property type="match status" value="1"/>
</dbReference>
<keyword evidence="10" id="KW-0969">Cilium</keyword>
<dbReference type="Pfam" id="PF00460">
    <property type="entry name" value="Flg_bb_rod"/>
    <property type="match status" value="1"/>
</dbReference>
<sequence length="483" mass="49154">MSSFASLGIAAKGLVAAQRAMEITGQNISNINTEGYSRQRVEQTEAVVSPNGRFGVKNASGQGVEITGITRITDTFVNATARQDQATAAQLTQSDQVWNQVETNLGEPGTQSLSARMTANWNAWSALGSATGATAVASAKASVVATSGAVAEKLKSLDSAVAQQWGGLTDQAGAVTKQANELVGQIGELNLAILQVKNSGASPNEIMDQRDLKVAQLTKLTGARVTDRPDGMVDLYVGNASVLSGTNAKAMSVTTSDTSPAAAAAMSGFDKAKAGYTTWAVKVDGMTVQPDSGQLRGVLDGINVTLPGVGNQYDQAAVTLKNQVNAVYGTANGGAAGDFYSFTQTAGAPATAQGAAQGAAASLKVVPTSATLADSSDAGSVSRDVAAKVGVLGEATDGPSVAWRGTVVSIASAAQSADLRSTLADDVASRSAARRESVSGVNLDEEMTNLVSYQHAYAGAARVLTAMDQALETLIRGTGRVGL</sequence>
<dbReference type="InterPro" id="IPR010930">
    <property type="entry name" value="Flg_bb/hook_C_dom"/>
</dbReference>
<evidence type="ECO:0000256" key="5">
    <source>
        <dbReference type="ARBA" id="ARBA00022525"/>
    </source>
</evidence>
<gene>
    <name evidence="10" type="primary">flgK</name>
    <name evidence="10" type="ORF">ACFFVI_17610</name>
</gene>
<comment type="subcellular location">
    <subcellularLocation>
        <location evidence="1">Bacterial flagellum</location>
    </subcellularLocation>
    <subcellularLocation>
        <location evidence="2">Secreted</location>
    </subcellularLocation>
</comment>
<comment type="caution">
    <text evidence="10">The sequence shown here is derived from an EMBL/GenBank/DDBJ whole genome shotgun (WGS) entry which is preliminary data.</text>
</comment>
<evidence type="ECO:0000259" key="8">
    <source>
        <dbReference type="Pfam" id="PF06429"/>
    </source>
</evidence>
<dbReference type="InterPro" id="IPR053927">
    <property type="entry name" value="FlgK_helical"/>
</dbReference>
<keyword evidence="5" id="KW-0964">Secreted</keyword>
<evidence type="ECO:0000256" key="6">
    <source>
        <dbReference type="ARBA" id="ARBA00023143"/>
    </source>
</evidence>
<evidence type="ECO:0000256" key="4">
    <source>
        <dbReference type="ARBA" id="ARBA00016244"/>
    </source>
</evidence>
<evidence type="ECO:0000256" key="2">
    <source>
        <dbReference type="ARBA" id="ARBA00004613"/>
    </source>
</evidence>
<dbReference type="Proteomes" id="UP001589748">
    <property type="component" value="Unassembled WGS sequence"/>
</dbReference>
<reference evidence="10 11" key="1">
    <citation type="submission" date="2024-09" db="EMBL/GenBank/DDBJ databases">
        <authorList>
            <person name="Sun Q."/>
            <person name="Mori K."/>
        </authorList>
    </citation>
    <scope>NUCLEOTIDE SEQUENCE [LARGE SCALE GENOMIC DNA]</scope>
    <source>
        <strain evidence="10 11">TISTR 1856</strain>
    </source>
</reference>
<dbReference type="InterPro" id="IPR002371">
    <property type="entry name" value="FlgK"/>
</dbReference>
<organism evidence="10 11">
    <name type="scientific">Kineococcus gynurae</name>
    <dbReference type="NCBI Taxonomy" id="452979"/>
    <lineage>
        <taxon>Bacteria</taxon>
        <taxon>Bacillati</taxon>
        <taxon>Actinomycetota</taxon>
        <taxon>Actinomycetes</taxon>
        <taxon>Kineosporiales</taxon>
        <taxon>Kineosporiaceae</taxon>
        <taxon>Kineococcus</taxon>
    </lineage>
</organism>
<name>A0ABV5LXG4_9ACTN</name>
<evidence type="ECO:0000259" key="9">
    <source>
        <dbReference type="Pfam" id="PF22638"/>
    </source>
</evidence>
<feature type="domain" description="Flagellar basal-body/hook protein C-terminal" evidence="8">
    <location>
        <begin position="438"/>
        <end position="476"/>
    </location>
</feature>
<evidence type="ECO:0000256" key="3">
    <source>
        <dbReference type="ARBA" id="ARBA00009677"/>
    </source>
</evidence>
<dbReference type="Pfam" id="PF06429">
    <property type="entry name" value="Flg_bbr_C"/>
    <property type="match status" value="1"/>
</dbReference>
<comment type="similarity">
    <text evidence="3">Belongs to the flagella basal body rod proteins family.</text>
</comment>
<feature type="domain" description="Flagellar hook-associated protein FlgK helical" evidence="9">
    <location>
        <begin position="99"/>
        <end position="329"/>
    </location>
</feature>
<keyword evidence="6" id="KW-0975">Bacterial flagellum</keyword>
<evidence type="ECO:0000256" key="1">
    <source>
        <dbReference type="ARBA" id="ARBA00004365"/>
    </source>
</evidence>
<accession>A0ABV5LXG4</accession>